<dbReference type="Pfam" id="PF00534">
    <property type="entry name" value="Glycos_transf_1"/>
    <property type="match status" value="1"/>
</dbReference>
<dbReference type="EMBL" id="AP011732">
    <property type="protein sequence ID" value="BAL55906.1"/>
    <property type="molecule type" value="Genomic_DNA"/>
</dbReference>
<reference evidence="4" key="1">
    <citation type="journal article" date="2005" name="Environ. Microbiol.">
        <title>Genetic and functional properties of uncultivated thermophilic crenarchaeotes from a subsurface gold mine as revealed by analysis of genome fragments.</title>
        <authorList>
            <person name="Nunoura T."/>
            <person name="Hirayama H."/>
            <person name="Takami H."/>
            <person name="Oida H."/>
            <person name="Nishi S."/>
            <person name="Shimamura S."/>
            <person name="Suzuki Y."/>
            <person name="Inagaki F."/>
            <person name="Takai K."/>
            <person name="Nealson K.H."/>
            <person name="Horikoshi K."/>
        </authorList>
    </citation>
    <scope>NUCLEOTIDE SEQUENCE</scope>
</reference>
<dbReference type="Pfam" id="PF13439">
    <property type="entry name" value="Glyco_transf_4"/>
    <property type="match status" value="1"/>
</dbReference>
<evidence type="ECO:0000313" key="3">
    <source>
        <dbReference type="EMBL" id="BAL53466.1"/>
    </source>
</evidence>
<dbReference type="EMBL" id="AP011658">
    <property type="protein sequence ID" value="BAL53466.1"/>
    <property type="molecule type" value="Genomic_DNA"/>
</dbReference>
<name>H5SIC0_9CHLR</name>
<dbReference type="CDD" id="cd03801">
    <property type="entry name" value="GT4_PimA-like"/>
    <property type="match status" value="1"/>
</dbReference>
<dbReference type="InterPro" id="IPR001296">
    <property type="entry name" value="Glyco_trans_1"/>
</dbReference>
<organism evidence="4">
    <name type="scientific">uncultured Chloroflexota bacterium</name>
    <dbReference type="NCBI Taxonomy" id="166587"/>
    <lineage>
        <taxon>Bacteria</taxon>
        <taxon>Bacillati</taxon>
        <taxon>Chloroflexota</taxon>
        <taxon>environmental samples</taxon>
    </lineage>
</organism>
<proteinExistence type="predicted"/>
<protein>
    <submittedName>
        <fullName evidence="4">Glycosyl transferase family 1</fullName>
    </submittedName>
</protein>
<dbReference type="PANTHER" id="PTHR12526">
    <property type="entry name" value="GLYCOSYLTRANSFERASE"/>
    <property type="match status" value="1"/>
</dbReference>
<evidence type="ECO:0000259" key="1">
    <source>
        <dbReference type="Pfam" id="PF00534"/>
    </source>
</evidence>
<accession>H5SIC0</accession>
<dbReference type="GO" id="GO:0016757">
    <property type="term" value="F:glycosyltransferase activity"/>
    <property type="evidence" value="ECO:0007669"/>
    <property type="project" value="InterPro"/>
</dbReference>
<dbReference type="InterPro" id="IPR028098">
    <property type="entry name" value="Glyco_trans_4-like_N"/>
</dbReference>
<evidence type="ECO:0000313" key="4">
    <source>
        <dbReference type="EMBL" id="BAL55906.1"/>
    </source>
</evidence>
<gene>
    <name evidence="3" type="ORF">HGMM_F07B11C21</name>
    <name evidence="4" type="ORF">HGMM_F32G01C16</name>
</gene>
<dbReference type="PANTHER" id="PTHR12526:SF638">
    <property type="entry name" value="SPORE COAT PROTEIN SA"/>
    <property type="match status" value="1"/>
</dbReference>
<evidence type="ECO:0000259" key="2">
    <source>
        <dbReference type="Pfam" id="PF13439"/>
    </source>
</evidence>
<reference evidence="4" key="2">
    <citation type="journal article" date="2012" name="PLoS ONE">
        <title>A Deeply Branching Thermophilic Bacterium with an Ancient Acetyl-CoA Pathway Dominates a Subsurface Ecosystem.</title>
        <authorList>
            <person name="Takami H."/>
            <person name="Noguchi H."/>
            <person name="Takaki Y."/>
            <person name="Uchiyama I."/>
            <person name="Toyoda A."/>
            <person name="Nishi S."/>
            <person name="Chee G.-J."/>
            <person name="Arai W."/>
            <person name="Nunoura T."/>
            <person name="Itoh T."/>
            <person name="Hattori M."/>
            <person name="Takai K."/>
        </authorList>
    </citation>
    <scope>NUCLEOTIDE SEQUENCE</scope>
</reference>
<keyword evidence="4" id="KW-0808">Transferase</keyword>
<sequence>MKVLLFSADYWPDPGGIAAHVYYLSRALTKAGAEVTVVGGHLAPLLHPSDKPQGPGTFREILIQRKGPRFLRGLWFLLRAWKVLHELAKEEWDVIHYHNFLPDGLLLGIFNWPYAKVRVMTNHSDVLLKTIDRGKSPRVFRWVVRQVNGIIGPSPELRDKSDVIRKSGQILTYIPNGVDIQRFVPGAPTKDSYELLGVSPEQKVILAVRRHDPKCGLHYLLQAIPKVVERHPNTVFCLIGDGEQTGALKRLANELKLGDSVKFVGRMSHEKLPIVLRAAYCSVLPSIYEAVSLAGLESLSCGIPVVGTNVGGIPEFIKPYQTGLLVEPNSPESLANGLIFLLDRPEERDKMSFMARQFVLSTFSWDAVAQKTMSFYQSLIQS</sequence>
<dbReference type="SUPFAM" id="SSF53756">
    <property type="entry name" value="UDP-Glycosyltransferase/glycogen phosphorylase"/>
    <property type="match status" value="1"/>
</dbReference>
<feature type="domain" description="Glycosyl transferase family 1" evidence="1">
    <location>
        <begin position="200"/>
        <end position="357"/>
    </location>
</feature>
<dbReference type="Gene3D" id="3.40.50.2000">
    <property type="entry name" value="Glycogen Phosphorylase B"/>
    <property type="match status" value="2"/>
</dbReference>
<dbReference type="AlphaFoldDB" id="H5SIC0"/>
<feature type="domain" description="Glycosyltransferase subfamily 4-like N-terminal" evidence="2">
    <location>
        <begin position="14"/>
        <end position="182"/>
    </location>
</feature>